<organism evidence="3 4">
    <name type="scientific">Ponticaulis profundi</name>
    <dbReference type="NCBI Taxonomy" id="2665222"/>
    <lineage>
        <taxon>Bacteria</taxon>
        <taxon>Pseudomonadati</taxon>
        <taxon>Pseudomonadota</taxon>
        <taxon>Alphaproteobacteria</taxon>
        <taxon>Hyphomonadales</taxon>
        <taxon>Hyphomonadaceae</taxon>
        <taxon>Ponticaulis</taxon>
    </lineage>
</organism>
<name>A0ABW1SF24_9PROT</name>
<dbReference type="InterPro" id="IPR006680">
    <property type="entry name" value="Amidohydro-rel"/>
</dbReference>
<dbReference type="PROSITE" id="PS51257">
    <property type="entry name" value="PROKAR_LIPOPROTEIN"/>
    <property type="match status" value="1"/>
</dbReference>
<reference evidence="4" key="1">
    <citation type="journal article" date="2019" name="Int. J. Syst. Evol. Microbiol.">
        <title>The Global Catalogue of Microorganisms (GCM) 10K type strain sequencing project: providing services to taxonomists for standard genome sequencing and annotation.</title>
        <authorList>
            <consortium name="The Broad Institute Genomics Platform"/>
            <consortium name="The Broad Institute Genome Sequencing Center for Infectious Disease"/>
            <person name="Wu L."/>
            <person name="Ma J."/>
        </authorList>
    </citation>
    <scope>NUCLEOTIDE SEQUENCE [LARGE SCALE GENOMIC DNA]</scope>
    <source>
        <strain evidence="4">CGMCC-1.15741</strain>
    </source>
</reference>
<dbReference type="InterPro" id="IPR032466">
    <property type="entry name" value="Metal_Hydrolase"/>
</dbReference>
<dbReference type="Pfam" id="PF01979">
    <property type="entry name" value="Amidohydro_1"/>
    <property type="match status" value="1"/>
</dbReference>
<dbReference type="PANTHER" id="PTHR43135:SF3">
    <property type="entry name" value="ALPHA-D-RIBOSE 1-METHYLPHOSPHONATE 5-TRIPHOSPHATE DIPHOSPHATASE"/>
    <property type="match status" value="1"/>
</dbReference>
<dbReference type="PANTHER" id="PTHR43135">
    <property type="entry name" value="ALPHA-D-RIBOSE 1-METHYLPHOSPHONATE 5-TRIPHOSPHATE DIPHOSPHATASE"/>
    <property type="match status" value="1"/>
</dbReference>
<keyword evidence="4" id="KW-1185">Reference proteome</keyword>
<feature type="domain" description="Amidohydrolase-related" evidence="2">
    <location>
        <begin position="298"/>
        <end position="383"/>
    </location>
</feature>
<dbReference type="SUPFAM" id="SSF51338">
    <property type="entry name" value="Composite domain of metallo-dependent hydrolases"/>
    <property type="match status" value="1"/>
</dbReference>
<protein>
    <submittedName>
        <fullName evidence="3">Amidohydrolase family protein</fullName>
    </submittedName>
</protein>
<dbReference type="Gene3D" id="2.30.40.10">
    <property type="entry name" value="Urease, subunit C, domain 1"/>
    <property type="match status" value="1"/>
</dbReference>
<dbReference type="EMBL" id="JBHSSW010000066">
    <property type="protein sequence ID" value="MFC6200190.1"/>
    <property type="molecule type" value="Genomic_DNA"/>
</dbReference>
<evidence type="ECO:0000256" key="1">
    <source>
        <dbReference type="SAM" id="SignalP"/>
    </source>
</evidence>
<keyword evidence="1" id="KW-0732">Signal</keyword>
<evidence type="ECO:0000259" key="2">
    <source>
        <dbReference type="Pfam" id="PF01979"/>
    </source>
</evidence>
<dbReference type="Gene3D" id="3.20.20.140">
    <property type="entry name" value="Metal-dependent hydrolases"/>
    <property type="match status" value="1"/>
</dbReference>
<evidence type="ECO:0000313" key="4">
    <source>
        <dbReference type="Proteomes" id="UP001596303"/>
    </source>
</evidence>
<dbReference type="Proteomes" id="UP001596303">
    <property type="component" value="Unassembled WGS sequence"/>
</dbReference>
<gene>
    <name evidence="3" type="ORF">ACFQDM_19115</name>
</gene>
<dbReference type="InterPro" id="IPR051781">
    <property type="entry name" value="Metallo-dep_Hydrolase"/>
</dbReference>
<dbReference type="RefSeq" id="WP_377382263.1">
    <property type="nucleotide sequence ID" value="NZ_JBHSSW010000066.1"/>
</dbReference>
<accession>A0ABW1SF24</accession>
<comment type="caution">
    <text evidence="3">The sequence shown here is derived from an EMBL/GenBank/DDBJ whole genome shotgun (WGS) entry which is preliminary data.</text>
</comment>
<sequence>MIRSLLVTAAASAFACLPVGADTLAFTNAKIWTGGDAGLIENGTLVVEDEQIVSVGPSGAIAIPDDAVVEDVGGKWITPGIIAPYSRVGVVEVGAEDTTNDTSSSNTRFTVALDVSRSFNANATPVDVTRIEGITRVAVMPAAGSSLFAGQGLIANTSGDLRKSITKPRAFQYMVMGERGASEVGGSRSAAWRFLNGALLDARSFPTRYMAHDLGDSLSRADAEAFRPVIRGEQPLFIEVQRASDILEVVSFKEENDRLNIVIVGADEGWLVADELAAAGIPVIIDPFQNLPISFEHLAATGKNAERLVAAGVPTAFAHFEDASHQARLVLQSAGNAVANGLDFDDAMAGLTTVPASIFGLDDLGSLEAGKTADLVIWSGDPLELMTSPEAVYISGEAQSLESRQTKLRDRYLSLDKSKQPLAYTPKD</sequence>
<dbReference type="InterPro" id="IPR011059">
    <property type="entry name" value="Metal-dep_hydrolase_composite"/>
</dbReference>
<proteinExistence type="predicted"/>
<dbReference type="SUPFAM" id="SSF51556">
    <property type="entry name" value="Metallo-dependent hydrolases"/>
    <property type="match status" value="1"/>
</dbReference>
<feature type="chain" id="PRO_5045850310" evidence="1">
    <location>
        <begin position="22"/>
        <end position="428"/>
    </location>
</feature>
<feature type="signal peptide" evidence="1">
    <location>
        <begin position="1"/>
        <end position="21"/>
    </location>
</feature>
<evidence type="ECO:0000313" key="3">
    <source>
        <dbReference type="EMBL" id="MFC6200190.1"/>
    </source>
</evidence>